<feature type="region of interest" description="Disordered" evidence="1">
    <location>
        <begin position="123"/>
        <end position="144"/>
    </location>
</feature>
<keyword evidence="2" id="KW-0732">Signal</keyword>
<feature type="chain" id="PRO_5046730047" description="Porin" evidence="2">
    <location>
        <begin position="37"/>
        <end position="256"/>
    </location>
</feature>
<evidence type="ECO:0000256" key="1">
    <source>
        <dbReference type="SAM" id="MobiDB-lite"/>
    </source>
</evidence>
<keyword evidence="4" id="KW-1185">Reference proteome</keyword>
<evidence type="ECO:0000313" key="4">
    <source>
        <dbReference type="Proteomes" id="UP000325466"/>
    </source>
</evidence>
<sequence>MKTSITKGLRRGLQAAGVGATVAVAIGFASVGAANADTFIPLPDGTITENLPGDVTVTLTRTGESANINPSMGATPVHRNVWVSGSAQVKLGGAGAKNVSNYRIQPGYVVGCQVDIAGTAGAGASASAGGGASTTITDTPTTEPAVTAATRSSTGGGGLNANVGITLSPGKTSQFYVLSVEQENPFGERVFRPYSMVTKPKDGPIPTEGSVTWADSTVGISGCAGYAQARNYVKVTVNTATAVQQVTLWGQPFSIG</sequence>
<dbReference type="Pfam" id="PF09203">
    <property type="entry name" value="MspA"/>
    <property type="match status" value="1"/>
</dbReference>
<proteinExistence type="predicted"/>
<protein>
    <recommendedName>
        <fullName evidence="5">Porin</fullName>
    </recommendedName>
</protein>
<dbReference type="RefSeq" id="WP_029545365.1">
    <property type="nucleotide sequence ID" value="NZ_BAAAYP010000005.1"/>
</dbReference>
<name>A0ABQ0YLC1_9NOCA</name>
<evidence type="ECO:0000313" key="3">
    <source>
        <dbReference type="EMBL" id="GES37314.1"/>
    </source>
</evidence>
<accession>A0ABQ0YLC1</accession>
<organism evidence="3 4">
    <name type="scientific">Rhodococcus aetherivorans</name>
    <dbReference type="NCBI Taxonomy" id="191292"/>
    <lineage>
        <taxon>Bacteria</taxon>
        <taxon>Bacillati</taxon>
        <taxon>Actinomycetota</taxon>
        <taxon>Actinomycetes</taxon>
        <taxon>Mycobacteriales</taxon>
        <taxon>Nocardiaceae</taxon>
        <taxon>Rhodococcus</taxon>
    </lineage>
</organism>
<dbReference type="EMBL" id="BLAH01000084">
    <property type="protein sequence ID" value="GES37314.1"/>
    <property type="molecule type" value="Genomic_DNA"/>
</dbReference>
<dbReference type="Gene3D" id="2.60.40.1650">
    <property type="entry name" value="Porin MspA (Ig-like beta-sandwich domain)"/>
    <property type="match status" value="1"/>
</dbReference>
<reference evidence="3 4" key="1">
    <citation type="journal article" date="2018" name="Biodegradation">
        <title>1,4-Dioxane degradation characteristics of Rhodococcus aetherivorans JCM 14343.</title>
        <authorList>
            <person name="Inoue D."/>
            <person name="Tsunoda T."/>
            <person name="Yamamoto N."/>
            <person name="Ike M."/>
            <person name="Sei K."/>
        </authorList>
    </citation>
    <scope>NUCLEOTIDE SEQUENCE [LARGE SCALE GENOMIC DNA]</scope>
    <source>
        <strain evidence="3 4">JCM 14343</strain>
    </source>
</reference>
<dbReference type="InterPro" id="IPR015286">
    <property type="entry name" value="Porin_fam_mycobact-type"/>
</dbReference>
<dbReference type="Proteomes" id="UP000325466">
    <property type="component" value="Unassembled WGS sequence"/>
</dbReference>
<feature type="signal peptide" evidence="2">
    <location>
        <begin position="1"/>
        <end position="36"/>
    </location>
</feature>
<gene>
    <name evidence="3" type="ORF">RAJCM14343_2568</name>
</gene>
<evidence type="ECO:0000256" key="2">
    <source>
        <dbReference type="SAM" id="SignalP"/>
    </source>
</evidence>
<evidence type="ECO:0008006" key="5">
    <source>
        <dbReference type="Google" id="ProtNLM"/>
    </source>
</evidence>
<comment type="caution">
    <text evidence="3">The sequence shown here is derived from an EMBL/GenBank/DDBJ whole genome shotgun (WGS) entry which is preliminary data.</text>
</comment>